<reference evidence="1" key="1">
    <citation type="submission" date="2022-07" db="EMBL/GenBank/DDBJ databases">
        <title>Phylogenomic reconstructions and comparative analyses of Kickxellomycotina fungi.</title>
        <authorList>
            <person name="Reynolds N.K."/>
            <person name="Stajich J.E."/>
            <person name="Barry K."/>
            <person name="Grigoriev I.V."/>
            <person name="Crous P."/>
            <person name="Smith M.E."/>
        </authorList>
    </citation>
    <scope>NUCLEOTIDE SEQUENCE</scope>
    <source>
        <strain evidence="1">CBS 109367</strain>
    </source>
</reference>
<dbReference type="EMBL" id="JANBTX010000004">
    <property type="protein sequence ID" value="KAJ2691084.1"/>
    <property type="molecule type" value="Genomic_DNA"/>
</dbReference>
<dbReference type="AlphaFoldDB" id="A0A9W8L7D1"/>
<sequence>MMERHEDYSVEAFVKKLEYYYPVYEFQERLLTKLRNHSAFEGSTRKTIKHNALKALDTIGDTVFGPKALAMALHHVFNELWRATEVNPARATKEELKGAIEKFVRRMNADPDLALRFGPSSASTKHASKPRKSACERNLENKVSILEAKVTELTTQLAGI</sequence>
<protein>
    <submittedName>
        <fullName evidence="1">Uncharacterized protein</fullName>
    </submittedName>
</protein>
<evidence type="ECO:0000313" key="2">
    <source>
        <dbReference type="Proteomes" id="UP001151516"/>
    </source>
</evidence>
<evidence type="ECO:0000313" key="1">
    <source>
        <dbReference type="EMBL" id="KAJ2691084.1"/>
    </source>
</evidence>
<accession>A0A9W8L7D1</accession>
<gene>
    <name evidence="1" type="ORF">IWW39_000292</name>
</gene>
<organism evidence="1 2">
    <name type="scientific">Coemansia spiralis</name>
    <dbReference type="NCBI Taxonomy" id="417178"/>
    <lineage>
        <taxon>Eukaryota</taxon>
        <taxon>Fungi</taxon>
        <taxon>Fungi incertae sedis</taxon>
        <taxon>Zoopagomycota</taxon>
        <taxon>Kickxellomycotina</taxon>
        <taxon>Kickxellomycetes</taxon>
        <taxon>Kickxellales</taxon>
        <taxon>Kickxellaceae</taxon>
        <taxon>Coemansia</taxon>
    </lineage>
</organism>
<dbReference type="OrthoDB" id="5534973at2759"/>
<proteinExistence type="predicted"/>
<comment type="caution">
    <text evidence="1">The sequence shown here is derived from an EMBL/GenBank/DDBJ whole genome shotgun (WGS) entry which is preliminary data.</text>
</comment>
<dbReference type="Proteomes" id="UP001151516">
    <property type="component" value="Unassembled WGS sequence"/>
</dbReference>
<keyword evidence="2" id="KW-1185">Reference proteome</keyword>
<name>A0A9W8L7D1_9FUNG</name>